<evidence type="ECO:0000256" key="1">
    <source>
        <dbReference type="ARBA" id="ARBA00001946"/>
    </source>
</evidence>
<feature type="domain" description="PEP-utilising enzyme mobile" evidence="16">
    <location>
        <begin position="492"/>
        <end position="561"/>
    </location>
</feature>
<keyword evidence="11" id="KW-0067">ATP-binding</keyword>
<evidence type="ECO:0000256" key="11">
    <source>
        <dbReference type="ARBA" id="ARBA00022840"/>
    </source>
</evidence>
<evidence type="ECO:0000256" key="5">
    <source>
        <dbReference type="ARBA" id="ARBA00011996"/>
    </source>
</evidence>
<dbReference type="Pfam" id="PF00391">
    <property type="entry name" value="PEP-utilizers"/>
    <property type="match status" value="1"/>
</dbReference>
<dbReference type="GO" id="GO:0008986">
    <property type="term" value="F:pyruvate, water dikinase activity"/>
    <property type="evidence" value="ECO:0007669"/>
    <property type="project" value="UniProtKB-EC"/>
</dbReference>
<evidence type="ECO:0000256" key="13">
    <source>
        <dbReference type="ARBA" id="ARBA00033470"/>
    </source>
</evidence>
<dbReference type="GO" id="GO:0005524">
    <property type="term" value="F:ATP binding"/>
    <property type="evidence" value="ECO:0007669"/>
    <property type="project" value="UniProtKB-KW"/>
</dbReference>
<reference evidence="18 19" key="1">
    <citation type="submission" date="2006-10" db="EMBL/GenBank/DDBJ databases">
        <title>Complete sequence of Syntrophobacter fumaroxidans MPOB.</title>
        <authorList>
            <consortium name="US DOE Joint Genome Institute"/>
            <person name="Copeland A."/>
            <person name="Lucas S."/>
            <person name="Lapidus A."/>
            <person name="Barry K."/>
            <person name="Detter J.C."/>
            <person name="Glavina del Rio T."/>
            <person name="Hammon N."/>
            <person name="Israni S."/>
            <person name="Pitluck S."/>
            <person name="Goltsman E.G."/>
            <person name="Martinez M."/>
            <person name="Schmutz J."/>
            <person name="Larimer F."/>
            <person name="Land M."/>
            <person name="Hauser L."/>
            <person name="Kyrpides N."/>
            <person name="Kim E."/>
            <person name="Boone D.R."/>
            <person name="Brockman F."/>
            <person name="Culley D."/>
            <person name="Ferry J."/>
            <person name="Gunsalus R."/>
            <person name="McInerney M.J."/>
            <person name="Morrison M."/>
            <person name="Plugge C."/>
            <person name="Rohlin L."/>
            <person name="Scholten J."/>
            <person name="Sieber J."/>
            <person name="Stams A.J.M."/>
            <person name="Worm P."/>
            <person name="Henstra A.M."/>
            <person name="Richardson P."/>
        </authorList>
    </citation>
    <scope>NUCLEOTIDE SEQUENCE [LARGE SCALE GENOMIC DNA]</scope>
    <source>
        <strain evidence="19">DSM 10017 / MPOB</strain>
    </source>
</reference>
<gene>
    <name evidence="18" type="ordered locus">Sfum_0649</name>
</gene>
<feature type="region of interest" description="Disordered" evidence="15">
    <location>
        <begin position="872"/>
        <end position="893"/>
    </location>
</feature>
<comment type="similarity">
    <text evidence="4">Belongs to the PEP-utilizing enzyme family.</text>
</comment>
<dbReference type="KEGG" id="sfu:Sfum_0649"/>
<evidence type="ECO:0000256" key="2">
    <source>
        <dbReference type="ARBA" id="ARBA00002988"/>
    </source>
</evidence>
<keyword evidence="9" id="KW-0547">Nucleotide-binding</keyword>
<dbReference type="EMBL" id="CP000478">
    <property type="protein sequence ID" value="ABK16348.1"/>
    <property type="molecule type" value="Genomic_DNA"/>
</dbReference>
<dbReference type="GO" id="GO:0006094">
    <property type="term" value="P:gluconeogenesis"/>
    <property type="evidence" value="ECO:0007669"/>
    <property type="project" value="UniProtKB-UniPathway"/>
</dbReference>
<accession>A0LFZ6</accession>
<dbReference type="RefSeq" id="WP_011697521.1">
    <property type="nucleotide sequence ID" value="NC_008554.1"/>
</dbReference>
<dbReference type="SUPFAM" id="SSF52009">
    <property type="entry name" value="Phosphohistidine domain"/>
    <property type="match status" value="1"/>
</dbReference>
<dbReference type="InterPro" id="IPR006319">
    <property type="entry name" value="PEP_synth"/>
</dbReference>
<evidence type="ECO:0000256" key="6">
    <source>
        <dbReference type="ARBA" id="ARBA00021623"/>
    </source>
</evidence>
<dbReference type="PANTHER" id="PTHR43030:SF1">
    <property type="entry name" value="PHOSPHOENOLPYRUVATE SYNTHASE"/>
    <property type="match status" value="1"/>
</dbReference>
<dbReference type="PANTHER" id="PTHR43030">
    <property type="entry name" value="PHOSPHOENOLPYRUVATE SYNTHASE"/>
    <property type="match status" value="1"/>
</dbReference>
<organism evidence="18 19">
    <name type="scientific">Syntrophobacter fumaroxidans (strain DSM 10017 / MPOB)</name>
    <dbReference type="NCBI Taxonomy" id="335543"/>
    <lineage>
        <taxon>Bacteria</taxon>
        <taxon>Pseudomonadati</taxon>
        <taxon>Thermodesulfobacteriota</taxon>
        <taxon>Syntrophobacteria</taxon>
        <taxon>Syntrophobacterales</taxon>
        <taxon>Syntrophobacteraceae</taxon>
        <taxon>Syntrophobacter</taxon>
    </lineage>
</organism>
<name>A0LFZ6_SYNFM</name>
<keyword evidence="12" id="KW-0460">Magnesium</keyword>
<evidence type="ECO:0000313" key="18">
    <source>
        <dbReference type="EMBL" id="ABK16348.1"/>
    </source>
</evidence>
<comment type="cofactor">
    <cofactor evidence="1">
        <name>Mg(2+)</name>
        <dbReference type="ChEBI" id="CHEBI:18420"/>
    </cofactor>
</comment>
<feature type="domain" description="Pyruvate phosphate dikinase AMP/ATP-binding" evidence="17">
    <location>
        <begin position="140"/>
        <end position="450"/>
    </location>
</feature>
<dbReference type="Gene3D" id="3.30.1490.20">
    <property type="entry name" value="ATP-grasp fold, A domain"/>
    <property type="match status" value="1"/>
</dbReference>
<protein>
    <recommendedName>
        <fullName evidence="6">Phosphoenolpyruvate synthase</fullName>
        <ecNumber evidence="5">2.7.9.2</ecNumber>
    </recommendedName>
    <alternativeName>
        <fullName evidence="13">Pyruvate, water dikinase</fullName>
    </alternativeName>
</protein>
<dbReference type="InterPro" id="IPR013815">
    <property type="entry name" value="ATP_grasp_subdomain_1"/>
</dbReference>
<sequence>MAGLFGFLRKLKFGGKDKGAPRPSDVEALRTAFKDRYHSFKLLLAANNKALEIMSEMEYALRGHRPFGMSFIRANCTAVSVNVFRMVQNLDQLAPGKYRDLFGRFKDIQDSINQLLQTRKSFAGDRYVIPFESIDRNMADLVGGKMANLGEIFNNLNLRVPPGFAITSAAQERFFESNDLQPEIDRILQSSAVDKLDELYAVSSEIQQLIIRAEMPEDLERAIRAEYEALERTAGAGVKVSMRSSALGEDALGASFAGQYRSELNVSSENLMEAYKEIVASKYSLQAISYRVERGILAEEVAMSVGCMVMINGIAGGVTYSCNPMNIRDHSIHIHSVWGLPKSVVDGSVTSDEFVVSRSEPPTIVRKEIQHKSHQFVCYPDEGVCRLDVVEEKSAEPSIADAQALELARIAMVLEDHYGCAQDIEWAVDKDGSITLLQCRPLKVSEGTAVRAEGADETVFGEVLLSSGVTASQGVGYGPVYVVRKNSDTLLFPRGSVLVTQQALPRWAALLGHASAVITEQGSAAGHLANVAREFGVPAIFGVPEATEKLANGEAVTVDADALRVYKGTVEALLGRAKPRTGLMVGSPVYEILRQVDKHIVPLNLLDPDSSDFKPKNCRTLHDITRFCHEKSVKEMFSFGNDHHFSERASKQLVCDVPMQWWIINLDDGFREDVPGKFVHLDNIVSIPMLALWEGIVAVPWEGPPPVDSKGFMSILLEASANPALDPSMPSPYVNRNYFMLSRNFCSLSSRFGFHFCTIEALVGERPHENYISFQFKGGAADFQRRLRRVVFVSGILDEYGFRVEVKEDAVLARIEGFDESYMKRKLKMLGYLIIHTRQLDMIMSNDASYNHHREKILKDLSRVLGSRDETAAVVDGQPGESSAREEGEPRTS</sequence>
<dbReference type="GO" id="GO:0046872">
    <property type="term" value="F:metal ion binding"/>
    <property type="evidence" value="ECO:0007669"/>
    <property type="project" value="UniProtKB-KW"/>
</dbReference>
<dbReference type="AlphaFoldDB" id="A0LFZ6"/>
<evidence type="ECO:0000256" key="14">
    <source>
        <dbReference type="ARBA" id="ARBA00047700"/>
    </source>
</evidence>
<dbReference type="InterPro" id="IPR008279">
    <property type="entry name" value="PEP-util_enz_mobile_dom"/>
</dbReference>
<dbReference type="InterPro" id="IPR036637">
    <property type="entry name" value="Phosphohistidine_dom_sf"/>
</dbReference>
<dbReference type="UniPathway" id="UPA00138"/>
<keyword evidence="10" id="KW-0418">Kinase</keyword>
<comment type="catalytic activity">
    <reaction evidence="14">
        <text>pyruvate + ATP + H2O = phosphoenolpyruvate + AMP + phosphate + 2 H(+)</text>
        <dbReference type="Rhea" id="RHEA:11364"/>
        <dbReference type="ChEBI" id="CHEBI:15361"/>
        <dbReference type="ChEBI" id="CHEBI:15377"/>
        <dbReference type="ChEBI" id="CHEBI:15378"/>
        <dbReference type="ChEBI" id="CHEBI:30616"/>
        <dbReference type="ChEBI" id="CHEBI:43474"/>
        <dbReference type="ChEBI" id="CHEBI:58702"/>
        <dbReference type="ChEBI" id="CHEBI:456215"/>
        <dbReference type="EC" id="2.7.9.2"/>
    </reaction>
</comment>
<evidence type="ECO:0000256" key="3">
    <source>
        <dbReference type="ARBA" id="ARBA00004742"/>
    </source>
</evidence>
<evidence type="ECO:0000256" key="4">
    <source>
        <dbReference type="ARBA" id="ARBA00007837"/>
    </source>
</evidence>
<evidence type="ECO:0000256" key="12">
    <source>
        <dbReference type="ARBA" id="ARBA00022842"/>
    </source>
</evidence>
<dbReference type="InParanoid" id="A0LFZ6"/>
<dbReference type="eggNOG" id="COG3848">
    <property type="taxonomic scope" value="Bacteria"/>
</dbReference>
<dbReference type="OrthoDB" id="9760711at2"/>
<dbReference type="Gene3D" id="3.50.30.10">
    <property type="entry name" value="Phosphohistidine domain"/>
    <property type="match status" value="1"/>
</dbReference>
<keyword evidence="7 18" id="KW-0808">Transferase</keyword>
<keyword evidence="8" id="KW-0479">Metal-binding</keyword>
<evidence type="ECO:0000256" key="9">
    <source>
        <dbReference type="ARBA" id="ARBA00022741"/>
    </source>
</evidence>
<evidence type="ECO:0000259" key="17">
    <source>
        <dbReference type="Pfam" id="PF01326"/>
    </source>
</evidence>
<comment type="pathway">
    <text evidence="3">Carbohydrate biosynthesis; gluconeogenesis.</text>
</comment>
<comment type="function">
    <text evidence="2">Catalyzes the phosphorylation of pyruvate to phosphoenolpyruvate.</text>
</comment>
<keyword evidence="18" id="KW-0670">Pyruvate</keyword>
<keyword evidence="19" id="KW-1185">Reference proteome</keyword>
<evidence type="ECO:0000256" key="8">
    <source>
        <dbReference type="ARBA" id="ARBA00022723"/>
    </source>
</evidence>
<dbReference type="SUPFAM" id="SSF56059">
    <property type="entry name" value="Glutathione synthetase ATP-binding domain-like"/>
    <property type="match status" value="1"/>
</dbReference>
<dbReference type="Pfam" id="PF01326">
    <property type="entry name" value="PPDK_N"/>
    <property type="match status" value="1"/>
</dbReference>
<dbReference type="eggNOG" id="COG0574">
    <property type="taxonomic scope" value="Bacteria"/>
</dbReference>
<dbReference type="Proteomes" id="UP000001784">
    <property type="component" value="Chromosome"/>
</dbReference>
<evidence type="ECO:0000313" key="19">
    <source>
        <dbReference type="Proteomes" id="UP000001784"/>
    </source>
</evidence>
<evidence type="ECO:0000256" key="10">
    <source>
        <dbReference type="ARBA" id="ARBA00022777"/>
    </source>
</evidence>
<evidence type="ECO:0000256" key="7">
    <source>
        <dbReference type="ARBA" id="ARBA00022679"/>
    </source>
</evidence>
<proteinExistence type="inferred from homology"/>
<evidence type="ECO:0000256" key="15">
    <source>
        <dbReference type="SAM" id="MobiDB-lite"/>
    </source>
</evidence>
<dbReference type="FunCoup" id="A0LFZ6">
    <property type="interactions" value="232"/>
</dbReference>
<dbReference type="STRING" id="335543.Sfum_0649"/>
<evidence type="ECO:0000259" key="16">
    <source>
        <dbReference type="Pfam" id="PF00391"/>
    </source>
</evidence>
<dbReference type="Gene3D" id="3.30.470.20">
    <property type="entry name" value="ATP-grasp fold, B domain"/>
    <property type="match status" value="1"/>
</dbReference>
<feature type="compositionally biased region" description="Basic and acidic residues" evidence="15">
    <location>
        <begin position="883"/>
        <end position="893"/>
    </location>
</feature>
<dbReference type="InterPro" id="IPR002192">
    <property type="entry name" value="PPDK_AMP/ATP-bd"/>
</dbReference>
<dbReference type="HOGENOM" id="CLU_011040_0_0_7"/>
<dbReference type="EC" id="2.7.9.2" evidence="5"/>